<dbReference type="AlphaFoldDB" id="A0A1Y2F6E0"/>
<evidence type="ECO:0000313" key="1">
    <source>
        <dbReference type="EMBL" id="ORY79468.1"/>
    </source>
</evidence>
<reference evidence="1 2" key="1">
    <citation type="submission" date="2016-07" db="EMBL/GenBank/DDBJ databases">
        <title>Pervasive Adenine N6-methylation of Active Genes in Fungi.</title>
        <authorList>
            <consortium name="DOE Joint Genome Institute"/>
            <person name="Mondo S.J."/>
            <person name="Dannebaum R.O."/>
            <person name="Kuo R.C."/>
            <person name="Labutti K."/>
            <person name="Haridas S."/>
            <person name="Kuo A."/>
            <person name="Salamov A."/>
            <person name="Ahrendt S.R."/>
            <person name="Lipzen A."/>
            <person name="Sullivan W."/>
            <person name="Andreopoulos W.B."/>
            <person name="Clum A."/>
            <person name="Lindquist E."/>
            <person name="Daum C."/>
            <person name="Ramamoorthy G.K."/>
            <person name="Gryganskyi A."/>
            <person name="Culley D."/>
            <person name="Magnuson J.K."/>
            <person name="James T.Y."/>
            <person name="O'Malley M.A."/>
            <person name="Stajich J.E."/>
            <person name="Spatafora J.W."/>
            <person name="Visel A."/>
            <person name="Grigoriev I.V."/>
        </authorList>
    </citation>
    <scope>NUCLEOTIDE SEQUENCE [LARGE SCALE GENOMIC DNA]</scope>
    <source>
        <strain evidence="1 2">12-1054</strain>
    </source>
</reference>
<name>A0A1Y2F6E0_PROLT</name>
<accession>A0A1Y2F6E0</accession>
<dbReference type="Proteomes" id="UP000193685">
    <property type="component" value="Unassembled WGS sequence"/>
</dbReference>
<dbReference type="GeneID" id="63789138"/>
<dbReference type="EMBL" id="MCFI01000015">
    <property type="protein sequence ID" value="ORY79468.1"/>
    <property type="molecule type" value="Genomic_DNA"/>
</dbReference>
<gene>
    <name evidence="1" type="ORF">BCR37DRAFT_95294</name>
</gene>
<dbReference type="RefSeq" id="XP_040723839.1">
    <property type="nucleotide sequence ID" value="XM_040872539.1"/>
</dbReference>
<proteinExistence type="predicted"/>
<organism evidence="1 2">
    <name type="scientific">Protomyces lactucae-debilis</name>
    <dbReference type="NCBI Taxonomy" id="2754530"/>
    <lineage>
        <taxon>Eukaryota</taxon>
        <taxon>Fungi</taxon>
        <taxon>Dikarya</taxon>
        <taxon>Ascomycota</taxon>
        <taxon>Taphrinomycotina</taxon>
        <taxon>Taphrinomycetes</taxon>
        <taxon>Taphrinales</taxon>
        <taxon>Protomycetaceae</taxon>
        <taxon>Protomyces</taxon>
    </lineage>
</organism>
<sequence length="155" mass="17686">MVVESAARYSMSQPCKDELSQSLALAMPEQFRKMLHQTSVVVKGPIAEQLATIDFLTANRYQKLIMLIHLINHHFAKVQRAAQLYQQWNLVQAARNCRITEGRFDFDDEALEARGALQATVLLVRSCLFLFISFKGVDLNEAYKTTDARDKAKYC</sequence>
<comment type="caution">
    <text evidence="1">The sequence shown here is derived from an EMBL/GenBank/DDBJ whole genome shotgun (WGS) entry which is preliminary data.</text>
</comment>
<keyword evidence="2" id="KW-1185">Reference proteome</keyword>
<protein>
    <submittedName>
        <fullName evidence="1">Uncharacterized protein</fullName>
    </submittedName>
</protein>
<evidence type="ECO:0000313" key="2">
    <source>
        <dbReference type="Proteomes" id="UP000193685"/>
    </source>
</evidence>